<evidence type="ECO:0000313" key="2">
    <source>
        <dbReference type="Proteomes" id="UP000199158"/>
    </source>
</evidence>
<dbReference type="RefSeq" id="WP_242943155.1">
    <property type="nucleotide sequence ID" value="NZ_FOCG01000002.1"/>
</dbReference>
<dbReference type="Proteomes" id="UP000199158">
    <property type="component" value="Unassembled WGS sequence"/>
</dbReference>
<dbReference type="STRING" id="474960.SAMN05216180_2348"/>
<keyword evidence="2" id="KW-1185">Reference proteome</keyword>
<gene>
    <name evidence="1" type="ORF">SAMN05216180_2348</name>
</gene>
<organism evidence="1 2">
    <name type="scientific">Hydrogenoanaerobacterium saccharovorans</name>
    <dbReference type="NCBI Taxonomy" id="474960"/>
    <lineage>
        <taxon>Bacteria</taxon>
        <taxon>Bacillati</taxon>
        <taxon>Bacillota</taxon>
        <taxon>Clostridia</taxon>
        <taxon>Eubacteriales</taxon>
        <taxon>Oscillospiraceae</taxon>
        <taxon>Hydrogenoanaerobacterium</taxon>
    </lineage>
</organism>
<protein>
    <submittedName>
        <fullName evidence="1">Uncharacterized protein</fullName>
    </submittedName>
</protein>
<reference evidence="1 2" key="1">
    <citation type="submission" date="2016-10" db="EMBL/GenBank/DDBJ databases">
        <authorList>
            <person name="de Groot N.N."/>
        </authorList>
    </citation>
    <scope>NUCLEOTIDE SEQUENCE [LARGE SCALE GENOMIC DNA]</scope>
    <source>
        <strain evidence="1 2">CGMCC 1.5070</strain>
    </source>
</reference>
<proteinExistence type="predicted"/>
<dbReference type="EMBL" id="FOCG01000002">
    <property type="protein sequence ID" value="SEM98788.1"/>
    <property type="molecule type" value="Genomic_DNA"/>
</dbReference>
<accession>A0A1H8CWT3</accession>
<dbReference type="AlphaFoldDB" id="A0A1H8CWT3"/>
<sequence length="307" mass="34984">MTTVKKVALRCIAAAVILETYLNNSFIQTEGKLSLKHDDYSQLELMFYQEAVLKPLLHKKDAQMRDLNWWLKRASMLPNRQLKLVERTIADSLKGMHLLEEIPNLLGCDLYYTSADVTIKEYRSNVEEYTGITESLRAEILEDGVIADETICMLWLLRESGGLHDIFSNNELEIVTNRMNELYQSSSLAKAVFPINIHQDIEIIIKGILNSKKLAIKNSVGTGVNFAFPVFERSQSVFIETEAWFSNSEQRLKDVKARLESKGHIYKVMHEGEVPLIKVDNIVYEAIPAAIGGRVPIHGVRLRKYSI</sequence>
<name>A0A1H8CWT3_9FIRM</name>
<evidence type="ECO:0000313" key="1">
    <source>
        <dbReference type="EMBL" id="SEM98788.1"/>
    </source>
</evidence>